<dbReference type="Pfam" id="PF04961">
    <property type="entry name" value="FTCD_C"/>
    <property type="match status" value="1"/>
</dbReference>
<protein>
    <recommendedName>
        <fullName evidence="1">Cyclodeaminase/cyclohydrolase domain-containing protein</fullName>
    </recommendedName>
</protein>
<sequence>MAARVDALDGAPQAGIAGFLEALAARRSAPSGGAGAGLSLATAAALAAMAARFADTRMADAAALAGEADAIRERALVLMDVDAESFAPVLKASRWGDAGALEDALEAACEVPLEVLETALRLCRMGDRLVREGNPRLVGDARAAVALAAGAGRAAAALIDENLDGDRDDGLAARTEALVAALPP</sequence>
<dbReference type="InterPro" id="IPR007044">
    <property type="entry name" value="Cyclodeamin/CycHdrlase"/>
</dbReference>
<dbReference type="Gene3D" id="1.20.120.680">
    <property type="entry name" value="Formiminotetrahydrofolate cyclodeaminase monomer, up-and-down helical bundle"/>
    <property type="match status" value="1"/>
</dbReference>
<gene>
    <name evidence="2" type="ORF">KBTEX_03080</name>
</gene>
<dbReference type="SUPFAM" id="SSF101262">
    <property type="entry name" value="Methenyltetrahydrofolate cyclohydrolase-like"/>
    <property type="match status" value="1"/>
</dbReference>
<feature type="domain" description="Cyclodeaminase/cyclohydrolase" evidence="1">
    <location>
        <begin position="16"/>
        <end position="177"/>
    </location>
</feature>
<dbReference type="InterPro" id="IPR036178">
    <property type="entry name" value="Formintransfe-cycloase-like_sf"/>
</dbReference>
<dbReference type="GO" id="GO:0003824">
    <property type="term" value="F:catalytic activity"/>
    <property type="evidence" value="ECO:0007669"/>
    <property type="project" value="InterPro"/>
</dbReference>
<organism evidence="2">
    <name type="scientific">uncultured organism</name>
    <dbReference type="NCBI Taxonomy" id="155900"/>
    <lineage>
        <taxon>unclassified sequences</taxon>
        <taxon>environmental samples</taxon>
    </lineage>
</organism>
<accession>A0A5B8RC79</accession>
<dbReference type="AlphaFoldDB" id="A0A5B8RC79"/>
<evidence type="ECO:0000259" key="1">
    <source>
        <dbReference type="Pfam" id="PF04961"/>
    </source>
</evidence>
<reference evidence="2" key="1">
    <citation type="submission" date="2019-06" db="EMBL/GenBank/DDBJ databases">
        <authorList>
            <person name="Murdoch R.W."/>
            <person name="Fathepure B."/>
        </authorList>
    </citation>
    <scope>NUCLEOTIDE SEQUENCE</scope>
</reference>
<proteinExistence type="predicted"/>
<dbReference type="EMBL" id="MN079166">
    <property type="protein sequence ID" value="QEA06739.1"/>
    <property type="molecule type" value="Genomic_DNA"/>
</dbReference>
<name>A0A5B8RC79_9ZZZZ</name>
<evidence type="ECO:0000313" key="2">
    <source>
        <dbReference type="EMBL" id="QEA06739.1"/>
    </source>
</evidence>